<sequence>MTINESLNGVDRVHFDFFSRFLYPSHSRILEHVVNTSANPIGVAVDPPNDHVFWVPYYNNGDHGNKVFRCNSDGTNVVVFTSLNDDTFMIRLDLINRWMYLGSYIRGVSKSRFDLTDISVIVHYSHSAYTITSSMDIG</sequence>
<dbReference type="InterPro" id="IPR011042">
    <property type="entry name" value="6-blade_b-propeller_TolB-like"/>
</dbReference>
<dbReference type="Gene3D" id="2.120.10.30">
    <property type="entry name" value="TolB, C-terminal domain"/>
    <property type="match status" value="1"/>
</dbReference>
<dbReference type="OrthoDB" id="382013at2759"/>
<dbReference type="Proteomes" id="UP000596742">
    <property type="component" value="Unassembled WGS sequence"/>
</dbReference>
<protein>
    <submittedName>
        <fullName evidence="1">Uncharacterized protein</fullName>
    </submittedName>
</protein>
<gene>
    <name evidence="1" type="ORF">MGAL_10B006627</name>
</gene>
<evidence type="ECO:0000313" key="1">
    <source>
        <dbReference type="EMBL" id="VDI71390.1"/>
    </source>
</evidence>
<reference evidence="1" key="1">
    <citation type="submission" date="2018-11" db="EMBL/GenBank/DDBJ databases">
        <authorList>
            <person name="Alioto T."/>
            <person name="Alioto T."/>
        </authorList>
    </citation>
    <scope>NUCLEOTIDE SEQUENCE</scope>
</reference>
<name>A0A8B6H0N5_MYTGA</name>
<comment type="caution">
    <text evidence="1">The sequence shown here is derived from an EMBL/GenBank/DDBJ whole genome shotgun (WGS) entry which is preliminary data.</text>
</comment>
<organism evidence="1 2">
    <name type="scientific">Mytilus galloprovincialis</name>
    <name type="common">Mediterranean mussel</name>
    <dbReference type="NCBI Taxonomy" id="29158"/>
    <lineage>
        <taxon>Eukaryota</taxon>
        <taxon>Metazoa</taxon>
        <taxon>Spiralia</taxon>
        <taxon>Lophotrochozoa</taxon>
        <taxon>Mollusca</taxon>
        <taxon>Bivalvia</taxon>
        <taxon>Autobranchia</taxon>
        <taxon>Pteriomorphia</taxon>
        <taxon>Mytilida</taxon>
        <taxon>Mytiloidea</taxon>
        <taxon>Mytilidae</taxon>
        <taxon>Mytilinae</taxon>
        <taxon>Mytilus</taxon>
    </lineage>
</organism>
<evidence type="ECO:0000313" key="2">
    <source>
        <dbReference type="Proteomes" id="UP000596742"/>
    </source>
</evidence>
<proteinExistence type="predicted"/>
<dbReference type="AlphaFoldDB" id="A0A8B6H0N5"/>
<dbReference type="SUPFAM" id="SSF63825">
    <property type="entry name" value="YWTD domain"/>
    <property type="match status" value="1"/>
</dbReference>
<keyword evidence="2" id="KW-1185">Reference proteome</keyword>
<accession>A0A8B6H0N5</accession>
<dbReference type="EMBL" id="UYJE01009227">
    <property type="protein sequence ID" value="VDI71390.1"/>
    <property type="molecule type" value="Genomic_DNA"/>
</dbReference>